<feature type="non-terminal residue" evidence="2">
    <location>
        <position position="1"/>
    </location>
</feature>
<organism evidence="2 3">
    <name type="scientific">Operophtera brumata</name>
    <name type="common">Winter moth</name>
    <name type="synonym">Phalaena brumata</name>
    <dbReference type="NCBI Taxonomy" id="104452"/>
    <lineage>
        <taxon>Eukaryota</taxon>
        <taxon>Metazoa</taxon>
        <taxon>Ecdysozoa</taxon>
        <taxon>Arthropoda</taxon>
        <taxon>Hexapoda</taxon>
        <taxon>Insecta</taxon>
        <taxon>Pterygota</taxon>
        <taxon>Neoptera</taxon>
        <taxon>Endopterygota</taxon>
        <taxon>Lepidoptera</taxon>
        <taxon>Glossata</taxon>
        <taxon>Ditrysia</taxon>
        <taxon>Geometroidea</taxon>
        <taxon>Geometridae</taxon>
        <taxon>Larentiinae</taxon>
        <taxon>Operophtera</taxon>
    </lineage>
</organism>
<evidence type="ECO:0000259" key="1">
    <source>
        <dbReference type="PROSITE" id="PS50240"/>
    </source>
</evidence>
<keyword evidence="3" id="KW-1185">Reference proteome</keyword>
<protein>
    <recommendedName>
        <fullName evidence="1">Peptidase S1 domain-containing protein</fullName>
    </recommendedName>
</protein>
<dbReference type="Proteomes" id="UP000037510">
    <property type="component" value="Unassembled WGS sequence"/>
</dbReference>
<dbReference type="PROSITE" id="PS50240">
    <property type="entry name" value="TRYPSIN_DOM"/>
    <property type="match status" value="1"/>
</dbReference>
<dbReference type="SMART" id="SM00020">
    <property type="entry name" value="Tryp_SPc"/>
    <property type="match status" value="1"/>
</dbReference>
<dbReference type="InterPro" id="IPR043504">
    <property type="entry name" value="Peptidase_S1_PA_chymotrypsin"/>
</dbReference>
<name>A0A0L7KZA3_OPEBR</name>
<proteinExistence type="predicted"/>
<accession>A0A0L7KZA3</accession>
<dbReference type="AlphaFoldDB" id="A0A0L7KZA3"/>
<reference evidence="2 3" key="1">
    <citation type="journal article" date="2015" name="Genome Biol. Evol.">
        <title>The genome of winter moth (Operophtera brumata) provides a genomic perspective on sexual dimorphism and phenology.</title>
        <authorList>
            <person name="Derks M.F."/>
            <person name="Smit S."/>
            <person name="Salis L."/>
            <person name="Schijlen E."/>
            <person name="Bossers A."/>
            <person name="Mateman C."/>
            <person name="Pijl A.S."/>
            <person name="de Ridder D."/>
            <person name="Groenen M.A."/>
            <person name="Visser M.E."/>
            <person name="Megens H.J."/>
        </authorList>
    </citation>
    <scope>NUCLEOTIDE SEQUENCE [LARGE SCALE GENOMIC DNA]</scope>
    <source>
        <strain evidence="2">WM2013NL</strain>
        <tissue evidence="2">Head and thorax</tissue>
    </source>
</reference>
<dbReference type="SUPFAM" id="SSF50494">
    <property type="entry name" value="Trypsin-like serine proteases"/>
    <property type="match status" value="2"/>
</dbReference>
<dbReference type="Pfam" id="PF00089">
    <property type="entry name" value="Trypsin"/>
    <property type="match status" value="2"/>
</dbReference>
<dbReference type="InterPro" id="IPR001254">
    <property type="entry name" value="Trypsin_dom"/>
</dbReference>
<dbReference type="GO" id="GO:0006508">
    <property type="term" value="P:proteolysis"/>
    <property type="evidence" value="ECO:0007669"/>
    <property type="project" value="InterPro"/>
</dbReference>
<dbReference type="GO" id="GO:0004252">
    <property type="term" value="F:serine-type endopeptidase activity"/>
    <property type="evidence" value="ECO:0007669"/>
    <property type="project" value="InterPro"/>
</dbReference>
<dbReference type="EMBL" id="JTDY01004271">
    <property type="protein sequence ID" value="KOB68354.1"/>
    <property type="molecule type" value="Genomic_DNA"/>
</dbReference>
<dbReference type="PANTHER" id="PTHR24260:SF136">
    <property type="entry name" value="GH08193P-RELATED"/>
    <property type="match status" value="1"/>
</dbReference>
<dbReference type="InterPro" id="IPR051333">
    <property type="entry name" value="CLIP_Serine_Protease"/>
</dbReference>
<dbReference type="PANTHER" id="PTHR24260">
    <property type="match status" value="1"/>
</dbReference>
<sequence length="437" mass="49693">MYSKRVQPGKRPYMYRGWLCGGVIVDASYVLTSAACVEDADHFYIVSGTTKFVDSFDYKNDNCVCKNRRKVVWKCIPKNSIKWSSNDIAIVKVDKPFKLGVKEKDCEFAADLICYNNISRELEKPGTKGFIAGWGKAKVCVMDNEQCSKKWAQRFRDIITQYMICTKDVMKRLSEICDYRGWLCGGVIVDASYVLTSAACVEDADHFYIVSGTTKFVDSFDYKNDNYSIKWSSNDIAIVKVDKPFKLGVKEKDCEFAADLICYNNISRELEKPGTKGFIAGWGKAKVCVMDNEQCSKKWAQRFRDIITQYMICTKDVMKRLSEICDKKYANCTDVEDTRRQLEDNTAGATKTFNIDLGRHLKDPDDYTARRSSQGGFCENDHGGPLIVKYQGKERVTGVISACKIDPKSHSCHGPFLYTSVFMNRQFLSCAIHKDTE</sequence>
<evidence type="ECO:0000313" key="2">
    <source>
        <dbReference type="EMBL" id="KOB68354.1"/>
    </source>
</evidence>
<gene>
    <name evidence="2" type="ORF">OBRU01_17311</name>
</gene>
<dbReference type="Gene3D" id="2.40.10.10">
    <property type="entry name" value="Trypsin-like serine proteases"/>
    <property type="match status" value="3"/>
</dbReference>
<comment type="caution">
    <text evidence="2">The sequence shown here is derived from an EMBL/GenBank/DDBJ whole genome shotgun (WGS) entry which is preliminary data.</text>
</comment>
<evidence type="ECO:0000313" key="3">
    <source>
        <dbReference type="Proteomes" id="UP000037510"/>
    </source>
</evidence>
<dbReference type="InterPro" id="IPR009003">
    <property type="entry name" value="Peptidase_S1_PA"/>
</dbReference>
<feature type="domain" description="Peptidase S1" evidence="1">
    <location>
        <begin position="1"/>
        <end position="437"/>
    </location>
</feature>
<feature type="non-terminal residue" evidence="2">
    <location>
        <position position="437"/>
    </location>
</feature>